<keyword evidence="1" id="KW-0732">Signal</keyword>
<dbReference type="RefSeq" id="WP_341834607.1">
    <property type="nucleotide sequence ID" value="NZ_CP149822.1"/>
</dbReference>
<dbReference type="Pfam" id="PF14534">
    <property type="entry name" value="DUF4440"/>
    <property type="match status" value="1"/>
</dbReference>
<feature type="domain" description="DUF4440" evidence="2">
    <location>
        <begin position="33"/>
        <end position="132"/>
    </location>
</feature>
<feature type="chain" id="PRO_5045663967" evidence="1">
    <location>
        <begin position="21"/>
        <end position="145"/>
    </location>
</feature>
<dbReference type="InterPro" id="IPR032710">
    <property type="entry name" value="NTF2-like_dom_sf"/>
</dbReference>
<dbReference type="SUPFAM" id="SSF54427">
    <property type="entry name" value="NTF2-like"/>
    <property type="match status" value="1"/>
</dbReference>
<evidence type="ECO:0000256" key="1">
    <source>
        <dbReference type="SAM" id="SignalP"/>
    </source>
</evidence>
<accession>A0ABZ2YJR5</accession>
<dbReference type="Gene3D" id="3.10.450.50">
    <property type="match status" value="1"/>
</dbReference>
<feature type="signal peptide" evidence="1">
    <location>
        <begin position="1"/>
        <end position="20"/>
    </location>
</feature>
<name>A0ABZ2YJR5_9BACT</name>
<keyword evidence="4" id="KW-1185">Reference proteome</keyword>
<evidence type="ECO:0000313" key="3">
    <source>
        <dbReference type="EMBL" id="WZN39629.1"/>
    </source>
</evidence>
<organism evidence="3 4">
    <name type="scientific">Chitinophaga pollutisoli</name>
    <dbReference type="NCBI Taxonomy" id="3133966"/>
    <lineage>
        <taxon>Bacteria</taxon>
        <taxon>Pseudomonadati</taxon>
        <taxon>Bacteroidota</taxon>
        <taxon>Chitinophagia</taxon>
        <taxon>Chitinophagales</taxon>
        <taxon>Chitinophagaceae</taxon>
        <taxon>Chitinophaga</taxon>
    </lineage>
</organism>
<dbReference type="Proteomes" id="UP001485459">
    <property type="component" value="Chromosome"/>
</dbReference>
<gene>
    <name evidence="3" type="ORF">WJU16_16635</name>
</gene>
<reference evidence="4" key="1">
    <citation type="submission" date="2024-03" db="EMBL/GenBank/DDBJ databases">
        <title>Chitinophaga horti sp. nov., isolated from garden soil.</title>
        <authorList>
            <person name="Lee D.S."/>
            <person name="Han D.M."/>
            <person name="Baek J.H."/>
            <person name="Choi D.G."/>
            <person name="Jeon J.H."/>
            <person name="Jeon C.O."/>
        </authorList>
    </citation>
    <scope>NUCLEOTIDE SEQUENCE [LARGE SCALE GENOMIC DNA]</scope>
    <source>
        <strain evidence="4">GPA1</strain>
    </source>
</reference>
<sequence length="145" mass="15952">MQLPILLAAFSLLSVLSARAQDADHNALRNHNADWIQAYPEKDTATIHRIVADDLVMINAAGARISKKDLIKNVAKPAMPITSAMIDNVEITVKGNIGIVVAVVEFTMTQNGKETTVKNNYMDVYEKRDGRWIAIAAHVTRLDGK</sequence>
<dbReference type="EMBL" id="CP149822">
    <property type="protein sequence ID" value="WZN39629.1"/>
    <property type="molecule type" value="Genomic_DNA"/>
</dbReference>
<evidence type="ECO:0000259" key="2">
    <source>
        <dbReference type="Pfam" id="PF14534"/>
    </source>
</evidence>
<evidence type="ECO:0000313" key="4">
    <source>
        <dbReference type="Proteomes" id="UP001485459"/>
    </source>
</evidence>
<protein>
    <submittedName>
        <fullName evidence="3">Nuclear transport factor 2 family protein</fullName>
    </submittedName>
</protein>
<dbReference type="InterPro" id="IPR027843">
    <property type="entry name" value="DUF4440"/>
</dbReference>
<proteinExistence type="predicted"/>